<sequence>MNENLRKHMEDEHTENTGEGGVPLEAIQAVDPASFLPGSEIMGISAHGASFWTRTARLDTILDGAKQSYFLKTSFGELGNTMMSSEYHCMNKIHAVMPDLVPKTIAWGSYSSIPDVHFFLADFRPMTDELPDIEAFPAKMAELHRSATSPDGRFGFDVTTFHGETPIEHGWSDTWEDYFSRTTKVLFELEQDAQGANEEIRELMVPFFNELAVWRQPWNKIGKPYRMQYHEHFPMSQPQGDYDDRNALYATRVNILDSILYKENPSYREMLISSMKELVGKFPGGLEEWKSAQIDRL</sequence>
<organism evidence="4 5">
    <name type="scientific">Apiospora marii</name>
    <dbReference type="NCBI Taxonomy" id="335849"/>
    <lineage>
        <taxon>Eukaryota</taxon>
        <taxon>Fungi</taxon>
        <taxon>Dikarya</taxon>
        <taxon>Ascomycota</taxon>
        <taxon>Pezizomycotina</taxon>
        <taxon>Sordariomycetes</taxon>
        <taxon>Xylariomycetidae</taxon>
        <taxon>Amphisphaeriales</taxon>
        <taxon>Apiosporaceae</taxon>
        <taxon>Apiospora</taxon>
    </lineage>
</organism>
<dbReference type="EMBL" id="JAQQWI010000016">
    <property type="protein sequence ID" value="KAK8008098.1"/>
    <property type="molecule type" value="Genomic_DNA"/>
</dbReference>
<dbReference type="EC" id="2.7.1.172" evidence="1"/>
<dbReference type="Pfam" id="PF03881">
    <property type="entry name" value="Fructosamin_kin"/>
    <property type="match status" value="1"/>
</dbReference>
<dbReference type="PANTHER" id="PTHR12149">
    <property type="entry name" value="FRUCTOSAMINE 3 KINASE-RELATED PROTEIN"/>
    <property type="match status" value="1"/>
</dbReference>
<dbReference type="PANTHER" id="PTHR12149:SF8">
    <property type="entry name" value="PROTEIN-RIBULOSAMINE 3-KINASE"/>
    <property type="match status" value="1"/>
</dbReference>
<gene>
    <name evidence="4" type="ORF">PG991_010649</name>
</gene>
<comment type="caution">
    <text evidence="4">The sequence shown here is derived from an EMBL/GenBank/DDBJ whole genome shotgun (WGS) entry which is preliminary data.</text>
</comment>
<evidence type="ECO:0000256" key="2">
    <source>
        <dbReference type="ARBA" id="ARBA00048655"/>
    </source>
</evidence>
<reference evidence="4 5" key="1">
    <citation type="submission" date="2023-01" db="EMBL/GenBank/DDBJ databases">
        <title>Analysis of 21 Apiospora genomes using comparative genomics revels a genus with tremendous synthesis potential of carbohydrate active enzymes and secondary metabolites.</title>
        <authorList>
            <person name="Sorensen T."/>
        </authorList>
    </citation>
    <scope>NUCLEOTIDE SEQUENCE [LARGE SCALE GENOMIC DNA]</scope>
    <source>
        <strain evidence="4 5">CBS 20057</strain>
    </source>
</reference>
<evidence type="ECO:0000313" key="5">
    <source>
        <dbReference type="Proteomes" id="UP001396898"/>
    </source>
</evidence>
<evidence type="ECO:0000256" key="3">
    <source>
        <dbReference type="SAM" id="MobiDB-lite"/>
    </source>
</evidence>
<dbReference type="Gene3D" id="3.90.1200.10">
    <property type="match status" value="1"/>
</dbReference>
<dbReference type="InterPro" id="IPR016477">
    <property type="entry name" value="Fructo-/Ketosamine-3-kinase"/>
</dbReference>
<dbReference type="InterPro" id="IPR011009">
    <property type="entry name" value="Kinase-like_dom_sf"/>
</dbReference>
<keyword evidence="5" id="KW-1185">Reference proteome</keyword>
<dbReference type="Proteomes" id="UP001396898">
    <property type="component" value="Unassembled WGS sequence"/>
</dbReference>
<protein>
    <recommendedName>
        <fullName evidence="1">protein-ribulosamine 3-kinase</fullName>
        <ecNumber evidence="1">2.7.1.172</ecNumber>
    </recommendedName>
</protein>
<proteinExistence type="predicted"/>
<accession>A0ABR1RBZ2</accession>
<comment type="catalytic activity">
    <reaction evidence="2">
        <text>N(6)-D-ribulosyl-L-lysyl-[protein] + ATP = N(6)-(3-O-phospho-D-ribulosyl)-L-lysyl-[protein] + ADP + H(+)</text>
        <dbReference type="Rhea" id="RHEA:48432"/>
        <dbReference type="Rhea" id="RHEA-COMP:12103"/>
        <dbReference type="Rhea" id="RHEA-COMP:12104"/>
        <dbReference type="ChEBI" id="CHEBI:15378"/>
        <dbReference type="ChEBI" id="CHEBI:30616"/>
        <dbReference type="ChEBI" id="CHEBI:90418"/>
        <dbReference type="ChEBI" id="CHEBI:90420"/>
        <dbReference type="ChEBI" id="CHEBI:456216"/>
        <dbReference type="EC" id="2.7.1.172"/>
    </reaction>
    <physiologicalReaction direction="left-to-right" evidence="2">
        <dbReference type="Rhea" id="RHEA:48433"/>
    </physiologicalReaction>
</comment>
<dbReference type="SUPFAM" id="SSF56112">
    <property type="entry name" value="Protein kinase-like (PK-like)"/>
    <property type="match status" value="1"/>
</dbReference>
<name>A0ABR1RBZ2_9PEZI</name>
<evidence type="ECO:0000313" key="4">
    <source>
        <dbReference type="EMBL" id="KAK8008098.1"/>
    </source>
</evidence>
<evidence type="ECO:0000256" key="1">
    <source>
        <dbReference type="ARBA" id="ARBA00011961"/>
    </source>
</evidence>
<feature type="region of interest" description="Disordered" evidence="3">
    <location>
        <begin position="1"/>
        <end position="20"/>
    </location>
</feature>
<feature type="compositionally biased region" description="Basic and acidic residues" evidence="3">
    <location>
        <begin position="1"/>
        <end position="16"/>
    </location>
</feature>